<evidence type="ECO:0000259" key="1">
    <source>
        <dbReference type="Pfam" id="PF13360"/>
    </source>
</evidence>
<name>A0A512BAA4_9BACT</name>
<dbReference type="EMBL" id="BJYT01000004">
    <property type="protein sequence ID" value="GEO08894.1"/>
    <property type="molecule type" value="Genomic_DNA"/>
</dbReference>
<dbReference type="InterPro" id="IPR015943">
    <property type="entry name" value="WD40/YVTN_repeat-like_dom_sf"/>
</dbReference>
<dbReference type="AlphaFoldDB" id="A0A512BAA4"/>
<reference evidence="2 3" key="1">
    <citation type="submission" date="2019-07" db="EMBL/GenBank/DDBJ databases">
        <title>Whole genome shotgun sequence of Segetibacter aerophilus NBRC 106135.</title>
        <authorList>
            <person name="Hosoyama A."/>
            <person name="Uohara A."/>
            <person name="Ohji S."/>
            <person name="Ichikawa N."/>
        </authorList>
    </citation>
    <scope>NUCLEOTIDE SEQUENCE [LARGE SCALE GENOMIC DNA]</scope>
    <source>
        <strain evidence="2 3">NBRC 106135</strain>
    </source>
</reference>
<dbReference type="InterPro" id="IPR002372">
    <property type="entry name" value="PQQ_rpt_dom"/>
</dbReference>
<organism evidence="2 3">
    <name type="scientific">Segetibacter aerophilus</name>
    <dbReference type="NCBI Taxonomy" id="670293"/>
    <lineage>
        <taxon>Bacteria</taxon>
        <taxon>Pseudomonadati</taxon>
        <taxon>Bacteroidota</taxon>
        <taxon>Chitinophagia</taxon>
        <taxon>Chitinophagales</taxon>
        <taxon>Chitinophagaceae</taxon>
        <taxon>Segetibacter</taxon>
    </lineage>
</organism>
<proteinExistence type="predicted"/>
<dbReference type="Gene3D" id="2.130.10.10">
    <property type="entry name" value="YVTN repeat-like/Quinoprotein amine dehydrogenase"/>
    <property type="match status" value="1"/>
</dbReference>
<protein>
    <recommendedName>
        <fullName evidence="1">Pyrrolo-quinoline quinone repeat domain-containing protein</fullName>
    </recommendedName>
</protein>
<sequence>MPNIKLRESMGLSTDSSLVYIKTTDGKLFGISTSASEMQTVFSVDLKLSNDICASQIVESKGVIFVPSNSGVVNAIDGRTKKLLWQHKVSDSMINSVMPIADNRLVVATVDGKICCLQF</sequence>
<gene>
    <name evidence="2" type="ORF">SAE01_13900</name>
</gene>
<comment type="caution">
    <text evidence="2">The sequence shown here is derived from an EMBL/GenBank/DDBJ whole genome shotgun (WGS) entry which is preliminary data.</text>
</comment>
<feature type="domain" description="Pyrrolo-quinoline quinone repeat" evidence="1">
    <location>
        <begin position="57"/>
        <end position="115"/>
    </location>
</feature>
<accession>A0A512BAA4</accession>
<evidence type="ECO:0000313" key="2">
    <source>
        <dbReference type="EMBL" id="GEO08894.1"/>
    </source>
</evidence>
<dbReference type="Proteomes" id="UP000321513">
    <property type="component" value="Unassembled WGS sequence"/>
</dbReference>
<evidence type="ECO:0000313" key="3">
    <source>
        <dbReference type="Proteomes" id="UP000321513"/>
    </source>
</evidence>
<dbReference type="InterPro" id="IPR011047">
    <property type="entry name" value="Quinoprotein_ADH-like_sf"/>
</dbReference>
<keyword evidence="3" id="KW-1185">Reference proteome</keyword>
<dbReference type="SUPFAM" id="SSF50998">
    <property type="entry name" value="Quinoprotein alcohol dehydrogenase-like"/>
    <property type="match status" value="1"/>
</dbReference>
<dbReference type="Pfam" id="PF13360">
    <property type="entry name" value="PQQ_2"/>
    <property type="match status" value="1"/>
</dbReference>
<dbReference type="RefSeq" id="WP_218029104.1">
    <property type="nucleotide sequence ID" value="NZ_BJYT01000004.1"/>
</dbReference>